<evidence type="ECO:0000313" key="1">
    <source>
        <dbReference type="EMBL" id="KAL2283208.1"/>
    </source>
</evidence>
<dbReference type="EMBL" id="JBAWTH010000044">
    <property type="protein sequence ID" value="KAL2283208.1"/>
    <property type="molecule type" value="Genomic_DNA"/>
</dbReference>
<dbReference type="Proteomes" id="UP001600888">
    <property type="component" value="Unassembled WGS sequence"/>
</dbReference>
<name>A0ABR4EL86_9PEZI</name>
<proteinExistence type="predicted"/>
<sequence>MASCYREDLFRLFYPNRPTRGPLRVWSPPPDPDRPSLPYLPGFKAHIQSHVAPAPFRHERLYDSWPREMVSHGELETLTQNALVVSHPPIEATTAPSDTKVRSETAQLTITSQIRGGCEGGAQVVVCTVAKDGEPPFEAVAKIYDALYYRFSHSVASRVRDVTTEAGKDYTAEAGAYKRLTSVGRASQVTPAYYGSWTFNLPITSGGVEQMRPDRLVLIEHLRGSNPKGLRIRNSAELRGDRNAFHFPEEYRLEVLARAMDAYVRSLHCGVEQNDFADCNVVLCSEDTSITTHMTGTDIPRVVLVDYNVAIVYSCTLGGRRAEESSALPVNPMQWF</sequence>
<gene>
    <name evidence="1" type="ORF">FJTKL_10092</name>
</gene>
<keyword evidence="2" id="KW-1185">Reference proteome</keyword>
<evidence type="ECO:0000313" key="2">
    <source>
        <dbReference type="Proteomes" id="UP001600888"/>
    </source>
</evidence>
<protein>
    <submittedName>
        <fullName evidence="1">Uncharacterized protein</fullName>
    </submittedName>
</protein>
<comment type="caution">
    <text evidence="1">The sequence shown here is derived from an EMBL/GenBank/DDBJ whole genome shotgun (WGS) entry which is preliminary data.</text>
</comment>
<accession>A0ABR4EL86</accession>
<organism evidence="1 2">
    <name type="scientific">Diaporthe vaccinii</name>
    <dbReference type="NCBI Taxonomy" id="105482"/>
    <lineage>
        <taxon>Eukaryota</taxon>
        <taxon>Fungi</taxon>
        <taxon>Dikarya</taxon>
        <taxon>Ascomycota</taxon>
        <taxon>Pezizomycotina</taxon>
        <taxon>Sordariomycetes</taxon>
        <taxon>Sordariomycetidae</taxon>
        <taxon>Diaporthales</taxon>
        <taxon>Diaporthaceae</taxon>
        <taxon>Diaporthe</taxon>
        <taxon>Diaporthe eres species complex</taxon>
    </lineage>
</organism>
<reference evidence="1 2" key="1">
    <citation type="submission" date="2024-03" db="EMBL/GenBank/DDBJ databases">
        <title>A high-quality draft genome sequence of Diaporthe vaccinii, a causative agent of upright dieback and viscid rot disease in cranberry plants.</title>
        <authorList>
            <person name="Sarrasin M."/>
            <person name="Lang B.F."/>
            <person name="Burger G."/>
        </authorList>
    </citation>
    <scope>NUCLEOTIDE SEQUENCE [LARGE SCALE GENOMIC DNA]</scope>
    <source>
        <strain evidence="1 2">IS7</strain>
    </source>
</reference>